<dbReference type="InterPro" id="IPR036388">
    <property type="entry name" value="WH-like_DNA-bd_sf"/>
</dbReference>
<dbReference type="InterPro" id="IPR036390">
    <property type="entry name" value="WH_DNA-bd_sf"/>
</dbReference>
<dbReference type="GO" id="GO:0006351">
    <property type="term" value="P:DNA-templated transcription"/>
    <property type="evidence" value="ECO:0007669"/>
    <property type="project" value="TreeGrafter"/>
</dbReference>
<dbReference type="PANTHER" id="PTHR30537:SF79">
    <property type="entry name" value="TRANSCRIPTIONAL REGULATOR-RELATED"/>
    <property type="match status" value="1"/>
</dbReference>
<evidence type="ECO:0000259" key="5">
    <source>
        <dbReference type="PROSITE" id="PS50931"/>
    </source>
</evidence>
<evidence type="ECO:0000256" key="4">
    <source>
        <dbReference type="ARBA" id="ARBA00023163"/>
    </source>
</evidence>
<dbReference type="InterPro" id="IPR058163">
    <property type="entry name" value="LysR-type_TF_proteobact-type"/>
</dbReference>
<dbReference type="Gene3D" id="3.40.190.10">
    <property type="entry name" value="Periplasmic binding protein-like II"/>
    <property type="match status" value="2"/>
</dbReference>
<gene>
    <name evidence="6" type="ORF">GCM10010873_31090</name>
</gene>
<evidence type="ECO:0000256" key="2">
    <source>
        <dbReference type="ARBA" id="ARBA00023015"/>
    </source>
</evidence>
<dbReference type="EMBL" id="BSPP01000011">
    <property type="protein sequence ID" value="GLS88135.1"/>
    <property type="molecule type" value="Genomic_DNA"/>
</dbReference>
<comment type="caution">
    <text evidence="6">The sequence shown here is derived from an EMBL/GenBank/DDBJ whole genome shotgun (WGS) entry which is preliminary data.</text>
</comment>
<dbReference type="RefSeq" id="WP_284326309.1">
    <property type="nucleotide sequence ID" value="NZ_BSPP01000011.1"/>
</dbReference>
<dbReference type="PANTHER" id="PTHR30537">
    <property type="entry name" value="HTH-TYPE TRANSCRIPTIONAL REGULATOR"/>
    <property type="match status" value="1"/>
</dbReference>
<proteinExistence type="inferred from homology"/>
<dbReference type="Proteomes" id="UP001157355">
    <property type="component" value="Unassembled WGS sequence"/>
</dbReference>
<feature type="domain" description="HTH lysR-type" evidence="5">
    <location>
        <begin position="11"/>
        <end position="68"/>
    </location>
</feature>
<organism evidence="6 7">
    <name type="scientific">Cypionkella aquatica</name>
    <dbReference type="NCBI Taxonomy" id="1756042"/>
    <lineage>
        <taxon>Bacteria</taxon>
        <taxon>Pseudomonadati</taxon>
        <taxon>Pseudomonadota</taxon>
        <taxon>Alphaproteobacteria</taxon>
        <taxon>Rhodobacterales</taxon>
        <taxon>Paracoccaceae</taxon>
        <taxon>Cypionkella</taxon>
    </lineage>
</organism>
<accession>A0AA37U7G2</accession>
<dbReference type="InterPro" id="IPR005119">
    <property type="entry name" value="LysR_subst-bd"/>
</dbReference>
<dbReference type="PROSITE" id="PS50931">
    <property type="entry name" value="HTH_LYSR"/>
    <property type="match status" value="1"/>
</dbReference>
<evidence type="ECO:0000313" key="6">
    <source>
        <dbReference type="EMBL" id="GLS88135.1"/>
    </source>
</evidence>
<dbReference type="GO" id="GO:0043565">
    <property type="term" value="F:sequence-specific DNA binding"/>
    <property type="evidence" value="ECO:0007669"/>
    <property type="project" value="TreeGrafter"/>
</dbReference>
<evidence type="ECO:0000256" key="1">
    <source>
        <dbReference type="ARBA" id="ARBA00009437"/>
    </source>
</evidence>
<sequence>MAVSPPRPKDLALSALRAFEAAGRLGSFALAAAELGVTPGAVTAHVRTLEAALGATLFERDGRGVRLTAAAARAVPEFSTAFDALGAAVQILRAEAAPRVVHIATLPALAQLWLSPRLPALRAAAPEIEISITAMEAPPNLKRTPYDLSLFYGETGQMIATDEIFPVCSPALAAKLHRPEDLSAVTCLTDASWAQDWQIWADAAMPGVHFSPRGPVFSLYALALEEAAGGAGVLMAHRALVATHLAAGALVAPFQQRVTLPRGLRLWSARPMRAGSAVQRAARFLEMAAARI</sequence>
<dbReference type="GO" id="GO:0003700">
    <property type="term" value="F:DNA-binding transcription factor activity"/>
    <property type="evidence" value="ECO:0007669"/>
    <property type="project" value="InterPro"/>
</dbReference>
<reference evidence="6 7" key="1">
    <citation type="journal article" date="2014" name="Int. J. Syst. Evol. Microbiol.">
        <title>Complete genome sequence of Corynebacterium casei LMG S-19264T (=DSM 44701T), isolated from a smear-ripened cheese.</title>
        <authorList>
            <consortium name="US DOE Joint Genome Institute (JGI-PGF)"/>
            <person name="Walter F."/>
            <person name="Albersmeier A."/>
            <person name="Kalinowski J."/>
            <person name="Ruckert C."/>
        </authorList>
    </citation>
    <scope>NUCLEOTIDE SEQUENCE [LARGE SCALE GENOMIC DNA]</scope>
    <source>
        <strain evidence="6 7">NBRC 111766</strain>
    </source>
</reference>
<name>A0AA37U7G2_9RHOB</name>
<dbReference type="InterPro" id="IPR000847">
    <property type="entry name" value="LysR_HTH_N"/>
</dbReference>
<dbReference type="SUPFAM" id="SSF53850">
    <property type="entry name" value="Periplasmic binding protein-like II"/>
    <property type="match status" value="1"/>
</dbReference>
<keyword evidence="2" id="KW-0805">Transcription regulation</keyword>
<dbReference type="Gene3D" id="1.10.10.10">
    <property type="entry name" value="Winged helix-like DNA-binding domain superfamily/Winged helix DNA-binding domain"/>
    <property type="match status" value="1"/>
</dbReference>
<comment type="similarity">
    <text evidence="1">Belongs to the LysR transcriptional regulatory family.</text>
</comment>
<dbReference type="SUPFAM" id="SSF46785">
    <property type="entry name" value="Winged helix' DNA-binding domain"/>
    <property type="match status" value="1"/>
</dbReference>
<dbReference type="AlphaFoldDB" id="A0AA37U7G2"/>
<protein>
    <submittedName>
        <fullName evidence="6">LysR family transcriptional regulator</fullName>
    </submittedName>
</protein>
<evidence type="ECO:0000256" key="3">
    <source>
        <dbReference type="ARBA" id="ARBA00023125"/>
    </source>
</evidence>
<keyword evidence="4" id="KW-0804">Transcription</keyword>
<dbReference type="Pfam" id="PF00126">
    <property type="entry name" value="HTH_1"/>
    <property type="match status" value="1"/>
</dbReference>
<dbReference type="Pfam" id="PF03466">
    <property type="entry name" value="LysR_substrate"/>
    <property type="match status" value="1"/>
</dbReference>
<evidence type="ECO:0000313" key="7">
    <source>
        <dbReference type="Proteomes" id="UP001157355"/>
    </source>
</evidence>
<keyword evidence="3" id="KW-0238">DNA-binding</keyword>
<keyword evidence="7" id="KW-1185">Reference proteome</keyword>